<dbReference type="EMBL" id="CAJJDP010000122">
    <property type="protein sequence ID" value="CAD8200531.1"/>
    <property type="molecule type" value="Genomic_DNA"/>
</dbReference>
<reference evidence="2" key="1">
    <citation type="submission" date="2021-01" db="EMBL/GenBank/DDBJ databases">
        <authorList>
            <consortium name="Genoscope - CEA"/>
            <person name="William W."/>
        </authorList>
    </citation>
    <scope>NUCLEOTIDE SEQUENCE</scope>
</reference>
<sequence>MKEGSYRVKLKQYFKIIVIILLHFQVQFMLCIGEIVSKD</sequence>
<comment type="caution">
    <text evidence="2">The sequence shown here is derived from an EMBL/GenBank/DDBJ whole genome shotgun (WGS) entry which is preliminary data.</text>
</comment>
<keyword evidence="1" id="KW-0472">Membrane</keyword>
<keyword evidence="1" id="KW-1133">Transmembrane helix</keyword>
<dbReference type="Proteomes" id="UP000683925">
    <property type="component" value="Unassembled WGS sequence"/>
</dbReference>
<feature type="transmembrane region" description="Helical" evidence="1">
    <location>
        <begin position="12"/>
        <end position="36"/>
    </location>
</feature>
<evidence type="ECO:0000256" key="1">
    <source>
        <dbReference type="SAM" id="Phobius"/>
    </source>
</evidence>
<keyword evidence="1" id="KW-0812">Transmembrane</keyword>
<name>A0A8S1XHE9_PAROT</name>
<evidence type="ECO:0000313" key="2">
    <source>
        <dbReference type="EMBL" id="CAD8200531.1"/>
    </source>
</evidence>
<gene>
    <name evidence="2" type="ORF">POCTA_138.1.T1220067</name>
</gene>
<evidence type="ECO:0000313" key="3">
    <source>
        <dbReference type="Proteomes" id="UP000683925"/>
    </source>
</evidence>
<protein>
    <submittedName>
        <fullName evidence="2">Uncharacterized protein</fullName>
    </submittedName>
</protein>
<organism evidence="2 3">
    <name type="scientific">Paramecium octaurelia</name>
    <dbReference type="NCBI Taxonomy" id="43137"/>
    <lineage>
        <taxon>Eukaryota</taxon>
        <taxon>Sar</taxon>
        <taxon>Alveolata</taxon>
        <taxon>Ciliophora</taxon>
        <taxon>Intramacronucleata</taxon>
        <taxon>Oligohymenophorea</taxon>
        <taxon>Peniculida</taxon>
        <taxon>Parameciidae</taxon>
        <taxon>Paramecium</taxon>
    </lineage>
</organism>
<keyword evidence="3" id="KW-1185">Reference proteome</keyword>
<accession>A0A8S1XHE9</accession>
<dbReference type="AlphaFoldDB" id="A0A8S1XHE9"/>
<proteinExistence type="predicted"/>